<feature type="compositionally biased region" description="Polar residues" evidence="2">
    <location>
        <begin position="33"/>
        <end position="42"/>
    </location>
</feature>
<dbReference type="CDD" id="cd07817">
    <property type="entry name" value="SRPBCC_8"/>
    <property type="match status" value="1"/>
</dbReference>
<dbReference type="PANTHER" id="PTHR33824">
    <property type="entry name" value="POLYKETIDE CYCLASE/DEHYDRASE AND LIPID TRANSPORT SUPERFAMILY PROTEIN"/>
    <property type="match status" value="1"/>
</dbReference>
<evidence type="ECO:0000256" key="2">
    <source>
        <dbReference type="SAM" id="MobiDB-lite"/>
    </source>
</evidence>
<feature type="domain" description="Coenzyme Q-binding protein COQ10 START" evidence="3">
    <location>
        <begin position="94"/>
        <end position="206"/>
    </location>
</feature>
<gene>
    <name evidence="4" type="ORF">Gilli_1202</name>
</gene>
<dbReference type="EMBL" id="JH594606">
    <property type="protein sequence ID" value="EHQ01873.1"/>
    <property type="molecule type" value="Genomic_DNA"/>
</dbReference>
<evidence type="ECO:0000256" key="1">
    <source>
        <dbReference type="ARBA" id="ARBA00008918"/>
    </source>
</evidence>
<name>H2BVZ0_GILLR</name>
<dbReference type="Gene3D" id="3.30.530.20">
    <property type="match status" value="1"/>
</dbReference>
<organism evidence="4 5">
    <name type="scientific">Gillisia limnaea (strain DSM 15749 / LMG 21470 / R-8282)</name>
    <dbReference type="NCBI Taxonomy" id="865937"/>
    <lineage>
        <taxon>Bacteria</taxon>
        <taxon>Pseudomonadati</taxon>
        <taxon>Bacteroidota</taxon>
        <taxon>Flavobacteriia</taxon>
        <taxon>Flavobacteriales</taxon>
        <taxon>Flavobacteriaceae</taxon>
        <taxon>Gillisia</taxon>
    </lineage>
</organism>
<dbReference type="HOGENOM" id="CLU_079860_0_0_10"/>
<sequence>MEAQNEKGGSTGSGRTTRQQNEGITGDKGRSGNRGNETGNSLNDIGVNKNQFLTALGVVAGGVLLYKGAKALTGSGRTGINKKAIVEIKSNLVIKRPKEELYAYWRNLENLPNFMSHIEEINQVNDKRSHWVAAVPGGLGHIEWEAEIIWEQENQLIVWRSLPDSEIENSGEVRFQDSGNRKSTIVETTISYRPPAGKAGGLAAKLLNPAFKKIVESDLKEFKKVMEMGGISRRKGSPASRM</sequence>
<dbReference type="InterPro" id="IPR047137">
    <property type="entry name" value="ORF3"/>
</dbReference>
<dbReference type="Pfam" id="PF03364">
    <property type="entry name" value="Polyketide_cyc"/>
    <property type="match status" value="1"/>
</dbReference>
<evidence type="ECO:0000313" key="4">
    <source>
        <dbReference type="EMBL" id="EHQ01873.1"/>
    </source>
</evidence>
<dbReference type="InterPro" id="IPR023393">
    <property type="entry name" value="START-like_dom_sf"/>
</dbReference>
<dbReference type="SUPFAM" id="SSF55961">
    <property type="entry name" value="Bet v1-like"/>
    <property type="match status" value="1"/>
</dbReference>
<dbReference type="Proteomes" id="UP000003844">
    <property type="component" value="Unassembled WGS sequence"/>
</dbReference>
<dbReference type="InterPro" id="IPR005031">
    <property type="entry name" value="COQ10_START"/>
</dbReference>
<accession>H2BVZ0</accession>
<evidence type="ECO:0000313" key="5">
    <source>
        <dbReference type="Proteomes" id="UP000003844"/>
    </source>
</evidence>
<dbReference type="STRING" id="865937.Gilli_1202"/>
<evidence type="ECO:0000259" key="3">
    <source>
        <dbReference type="Pfam" id="PF03364"/>
    </source>
</evidence>
<protein>
    <submittedName>
        <fullName evidence="4">Cyclase/dehydrase</fullName>
    </submittedName>
</protein>
<dbReference type="OrthoDB" id="9797595at2"/>
<dbReference type="PANTHER" id="PTHR33824:SF7">
    <property type="entry name" value="POLYKETIDE CYCLASE_DEHYDRASE AND LIPID TRANSPORT SUPERFAMILY PROTEIN"/>
    <property type="match status" value="1"/>
</dbReference>
<dbReference type="AlphaFoldDB" id="H2BVZ0"/>
<proteinExistence type="inferred from homology"/>
<comment type="similarity">
    <text evidence="1">Belongs to the ribosome association toxin RatA family.</text>
</comment>
<feature type="region of interest" description="Disordered" evidence="2">
    <location>
        <begin position="1"/>
        <end position="42"/>
    </location>
</feature>
<keyword evidence="5" id="KW-1185">Reference proteome</keyword>
<reference evidence="5" key="1">
    <citation type="journal article" date="2012" name="Stand. Genomic Sci.">
        <title>Genome sequence of the Antarctic rhodopsins-containing flavobacterium Gillisia limnaea type strain (R-8282(T)).</title>
        <authorList>
            <person name="Riedel T."/>
            <person name="Held B."/>
            <person name="Nolan M."/>
            <person name="Lucas S."/>
            <person name="Lapidus A."/>
            <person name="Tice H."/>
            <person name="Del Rio T.G."/>
            <person name="Cheng J.F."/>
            <person name="Han C."/>
            <person name="Tapia R."/>
            <person name="Goodwin L.A."/>
            <person name="Pitluck S."/>
            <person name="Liolios K."/>
            <person name="Mavromatis K."/>
            <person name="Pagani I."/>
            <person name="Ivanova N."/>
            <person name="Mikhailova N."/>
            <person name="Pati A."/>
            <person name="Chen A."/>
            <person name="Palaniappan K."/>
            <person name="Land M."/>
            <person name="Rohde M."/>
            <person name="Tindall B.J."/>
            <person name="Detter J.C."/>
            <person name="Goker M."/>
            <person name="Bristow J."/>
            <person name="Eisen J.A."/>
            <person name="Markowitz V."/>
            <person name="Hugenholtz P."/>
            <person name="Kyrpides N.C."/>
            <person name="Klenk H.P."/>
            <person name="Woyke T."/>
        </authorList>
    </citation>
    <scope>NUCLEOTIDE SEQUENCE [LARGE SCALE GENOMIC DNA]</scope>
    <source>
        <strain evidence="5">DSM 15749 / LMG 21470 / R-8282</strain>
    </source>
</reference>
<dbReference type="RefSeq" id="WP_006988190.1">
    <property type="nucleotide sequence ID" value="NZ_JH594606.1"/>
</dbReference>
<dbReference type="eggNOG" id="COG5637">
    <property type="taxonomic scope" value="Bacteria"/>
</dbReference>